<dbReference type="Pfam" id="PF07907">
    <property type="entry name" value="YibE_F"/>
    <property type="match status" value="1"/>
</dbReference>
<dbReference type="PANTHER" id="PTHR41771">
    <property type="entry name" value="MEMBRANE PROTEIN-RELATED"/>
    <property type="match status" value="1"/>
</dbReference>
<protein>
    <submittedName>
        <fullName evidence="2">YibE/F family protein</fullName>
    </submittedName>
</protein>
<evidence type="ECO:0000256" key="1">
    <source>
        <dbReference type="SAM" id="Phobius"/>
    </source>
</evidence>
<feature type="transmembrane region" description="Helical" evidence="1">
    <location>
        <begin position="324"/>
        <end position="343"/>
    </location>
</feature>
<dbReference type="EMBL" id="DVJJ01000163">
    <property type="protein sequence ID" value="HIS65802.1"/>
    <property type="molecule type" value="Genomic_DNA"/>
</dbReference>
<dbReference type="Proteomes" id="UP000886741">
    <property type="component" value="Unassembled WGS sequence"/>
</dbReference>
<evidence type="ECO:0000313" key="3">
    <source>
        <dbReference type="Proteomes" id="UP000886741"/>
    </source>
</evidence>
<feature type="transmembrane region" description="Helical" evidence="1">
    <location>
        <begin position="215"/>
        <end position="236"/>
    </location>
</feature>
<feature type="transmembrane region" description="Helical" evidence="1">
    <location>
        <begin position="162"/>
        <end position="183"/>
    </location>
</feature>
<organism evidence="2 3">
    <name type="scientific">Candidatus Avoscillospira avistercoris</name>
    <dbReference type="NCBI Taxonomy" id="2840707"/>
    <lineage>
        <taxon>Bacteria</taxon>
        <taxon>Bacillati</taxon>
        <taxon>Bacillota</taxon>
        <taxon>Clostridia</taxon>
        <taxon>Eubacteriales</taxon>
        <taxon>Oscillospiraceae</taxon>
        <taxon>Oscillospiraceae incertae sedis</taxon>
        <taxon>Candidatus Avoscillospira</taxon>
    </lineage>
</organism>
<dbReference type="InterPro" id="IPR012507">
    <property type="entry name" value="YibE_F"/>
</dbReference>
<evidence type="ECO:0000313" key="2">
    <source>
        <dbReference type="EMBL" id="HIS65802.1"/>
    </source>
</evidence>
<keyword evidence="1" id="KW-0472">Membrane</keyword>
<proteinExistence type="predicted"/>
<keyword evidence="1" id="KW-1133">Transmembrane helix</keyword>
<gene>
    <name evidence="2" type="ORF">IAA83_10625</name>
</gene>
<reference evidence="2" key="1">
    <citation type="submission" date="2020-10" db="EMBL/GenBank/DDBJ databases">
        <authorList>
            <person name="Gilroy R."/>
        </authorList>
    </citation>
    <scope>NUCLEOTIDE SEQUENCE</scope>
    <source>
        <strain evidence="2">ChiBcec16-1751</strain>
    </source>
</reference>
<feature type="transmembrane region" description="Helical" evidence="1">
    <location>
        <begin position="189"/>
        <end position="208"/>
    </location>
</feature>
<comment type="caution">
    <text evidence="2">The sequence shown here is derived from an EMBL/GenBank/DDBJ whole genome shotgun (WGS) entry which is preliminary data.</text>
</comment>
<name>A0A9D1FB37_9FIRM</name>
<feature type="transmembrane region" description="Helical" evidence="1">
    <location>
        <begin position="138"/>
        <end position="155"/>
    </location>
</feature>
<dbReference type="AlphaFoldDB" id="A0A9D1FB37"/>
<dbReference type="PANTHER" id="PTHR41771:SF1">
    <property type="entry name" value="MEMBRANE PROTEIN"/>
    <property type="match status" value="1"/>
</dbReference>
<reference evidence="2" key="2">
    <citation type="journal article" date="2021" name="PeerJ">
        <title>Extensive microbial diversity within the chicken gut microbiome revealed by metagenomics and culture.</title>
        <authorList>
            <person name="Gilroy R."/>
            <person name="Ravi A."/>
            <person name="Getino M."/>
            <person name="Pursley I."/>
            <person name="Horton D.L."/>
            <person name="Alikhan N.F."/>
            <person name="Baker D."/>
            <person name="Gharbi K."/>
            <person name="Hall N."/>
            <person name="Watson M."/>
            <person name="Adriaenssens E.M."/>
            <person name="Foster-Nyarko E."/>
            <person name="Jarju S."/>
            <person name="Secka A."/>
            <person name="Antonio M."/>
            <person name="Oren A."/>
            <person name="Chaudhuri R.R."/>
            <person name="La Ragione R."/>
            <person name="Hildebrand F."/>
            <person name="Pallen M.J."/>
        </authorList>
    </citation>
    <scope>NUCLEOTIDE SEQUENCE</scope>
    <source>
        <strain evidence="2">ChiBcec16-1751</strain>
    </source>
</reference>
<keyword evidence="1" id="KW-0812">Transmembrane</keyword>
<feature type="transmembrane region" description="Helical" evidence="1">
    <location>
        <begin position="363"/>
        <end position="384"/>
    </location>
</feature>
<sequence length="397" mass="41856">MKERSMSMPGKITPHRLASAGVGLLLFFVLLLGGLFLRQEQTELTAAQKRLFAPAKVTAILADNAQPEPWSEGLRLGAQQLELEILRGPYKGAVLQGVNYLSAYANVDCQVGTRVIVRLDLDDAGKPYILSIPNYDRGTVLLAMVGVFALILVLIGGKKGVMALLGLAYTLAGIWFLLIPMVLRGAPPIPSAVAVAALTAAASLLLLTGFTRKTLCAGLGCICGVAAAGLFAWIVGKITPISGFNMGEAEDLVLRAGEQPLEIRGLLISGILIASLGAVMDVAMSISSACSELQALDPKITAGRLFRSGMNIGRDAMGTMANTLILAFAGASFNLLLLFQVYGYPMIQIFNSDAMAIELIQSISGSVGILLTVPLVSLFAALLLTRSFPKKPAKPSK</sequence>
<accession>A0A9D1FB37</accession>